<dbReference type="Gene3D" id="3.90.79.10">
    <property type="entry name" value="Nucleoside Triphosphate Pyrophosphohydrolase"/>
    <property type="match status" value="1"/>
</dbReference>
<sequence>MNVLKLPLASEAVDRSGELRLKPDELANLWKSARILHFASGKFRVKPNYELDFQSADQIDQLRSEAKFAHGEELFLGIDKGISYFAWCSDAADFESFETFENYQTLRTLGDYLSQLEMGLAIHSQAIANWHHTHQFCARCGAPTLSANGGSLRKCSSDGSEHYPRTDGAVIVLVKDQEDRVLLGRQKIWPEKRFSCFAGFVEPGESFEQTVLREVFEESAIRADSITYLGSQPWPFPASIMISFSALATNPDEAKADGEEIEEIRWLTRDQMRDAIADKSLTLPPSMSVARKMIEFWYEKNGADVRDLLGK</sequence>
<dbReference type="EMBL" id="CAEZYS010000010">
    <property type="protein sequence ID" value="CAB4728561.1"/>
    <property type="molecule type" value="Genomic_DNA"/>
</dbReference>
<dbReference type="InterPro" id="IPR000086">
    <property type="entry name" value="NUDIX_hydrolase_dom"/>
</dbReference>
<keyword evidence="6" id="KW-0378">Hydrolase</keyword>
<evidence type="ECO:0000256" key="2">
    <source>
        <dbReference type="ARBA" id="ARBA00001947"/>
    </source>
</evidence>
<comment type="similarity">
    <text evidence="3">Belongs to the Nudix hydrolase family. NudC subfamily.</text>
</comment>
<dbReference type="InterPro" id="IPR050241">
    <property type="entry name" value="NAD-cap_RNA_hydrolase_NudC"/>
</dbReference>
<keyword evidence="8" id="KW-0520">NAD</keyword>
<protein>
    <recommendedName>
        <fullName evidence="4">NAD(+) diphosphatase</fullName>
        <ecNumber evidence="4">3.6.1.22</ecNumber>
    </recommendedName>
</protein>
<evidence type="ECO:0000259" key="10">
    <source>
        <dbReference type="PROSITE" id="PS51462"/>
    </source>
</evidence>
<dbReference type="InterPro" id="IPR049734">
    <property type="entry name" value="NudC-like_C"/>
</dbReference>
<dbReference type="EC" id="3.6.1.22" evidence="4"/>
<evidence type="ECO:0000256" key="3">
    <source>
        <dbReference type="ARBA" id="ARBA00009595"/>
    </source>
</evidence>
<dbReference type="PROSITE" id="PS51462">
    <property type="entry name" value="NUDIX"/>
    <property type="match status" value="1"/>
</dbReference>
<dbReference type="Gene3D" id="3.90.79.20">
    <property type="match status" value="1"/>
</dbReference>
<keyword evidence="5" id="KW-0479">Metal-binding</keyword>
<reference evidence="11" key="1">
    <citation type="submission" date="2020-05" db="EMBL/GenBank/DDBJ databases">
        <authorList>
            <person name="Chiriac C."/>
            <person name="Salcher M."/>
            <person name="Ghai R."/>
            <person name="Kavagutti S V."/>
        </authorList>
    </citation>
    <scope>NUCLEOTIDE SEQUENCE</scope>
</reference>
<dbReference type="InterPro" id="IPR015797">
    <property type="entry name" value="NUDIX_hydrolase-like_dom_sf"/>
</dbReference>
<dbReference type="GO" id="GO:0006742">
    <property type="term" value="P:NADP+ catabolic process"/>
    <property type="evidence" value="ECO:0007669"/>
    <property type="project" value="TreeGrafter"/>
</dbReference>
<gene>
    <name evidence="11" type="ORF">UFOPK2782_00161</name>
</gene>
<evidence type="ECO:0000313" key="11">
    <source>
        <dbReference type="EMBL" id="CAB4728561.1"/>
    </source>
</evidence>
<dbReference type="Pfam" id="PF00293">
    <property type="entry name" value="NUDIX"/>
    <property type="match status" value="1"/>
</dbReference>
<comment type="cofactor">
    <cofactor evidence="1">
        <name>Mg(2+)</name>
        <dbReference type="ChEBI" id="CHEBI:18420"/>
    </cofactor>
</comment>
<evidence type="ECO:0000256" key="6">
    <source>
        <dbReference type="ARBA" id="ARBA00022801"/>
    </source>
</evidence>
<evidence type="ECO:0000256" key="9">
    <source>
        <dbReference type="ARBA" id="ARBA00023679"/>
    </source>
</evidence>
<comment type="cofactor">
    <cofactor evidence="2">
        <name>Zn(2+)</name>
        <dbReference type="ChEBI" id="CHEBI:29105"/>
    </cofactor>
</comment>
<accession>A0A6J6S1B9</accession>
<evidence type="ECO:0000256" key="4">
    <source>
        <dbReference type="ARBA" id="ARBA00012381"/>
    </source>
</evidence>
<dbReference type="Pfam" id="PF09297">
    <property type="entry name" value="Zn_ribbon_NUD"/>
    <property type="match status" value="1"/>
</dbReference>
<dbReference type="SUPFAM" id="SSF55811">
    <property type="entry name" value="Nudix"/>
    <property type="match status" value="1"/>
</dbReference>
<dbReference type="GO" id="GO:0046872">
    <property type="term" value="F:metal ion binding"/>
    <property type="evidence" value="ECO:0007669"/>
    <property type="project" value="UniProtKB-KW"/>
</dbReference>
<dbReference type="NCBIfam" id="NF001299">
    <property type="entry name" value="PRK00241.1"/>
    <property type="match status" value="1"/>
</dbReference>
<name>A0A6J6S1B9_9ZZZZ</name>
<dbReference type="GO" id="GO:0019677">
    <property type="term" value="P:NAD+ catabolic process"/>
    <property type="evidence" value="ECO:0007669"/>
    <property type="project" value="TreeGrafter"/>
</dbReference>
<proteinExistence type="inferred from homology"/>
<keyword evidence="7" id="KW-0460">Magnesium</keyword>
<evidence type="ECO:0000256" key="8">
    <source>
        <dbReference type="ARBA" id="ARBA00023027"/>
    </source>
</evidence>
<dbReference type="GO" id="GO:0005829">
    <property type="term" value="C:cytosol"/>
    <property type="evidence" value="ECO:0007669"/>
    <property type="project" value="TreeGrafter"/>
</dbReference>
<dbReference type="PANTHER" id="PTHR42904:SF6">
    <property type="entry name" value="NAD-CAPPED RNA HYDROLASE NUDT12"/>
    <property type="match status" value="1"/>
</dbReference>
<dbReference type="GO" id="GO:0035529">
    <property type="term" value="F:NADH pyrophosphatase activity"/>
    <property type="evidence" value="ECO:0007669"/>
    <property type="project" value="TreeGrafter"/>
</dbReference>
<evidence type="ECO:0000256" key="1">
    <source>
        <dbReference type="ARBA" id="ARBA00001946"/>
    </source>
</evidence>
<evidence type="ECO:0000256" key="7">
    <source>
        <dbReference type="ARBA" id="ARBA00022842"/>
    </source>
</evidence>
<dbReference type="InterPro" id="IPR015376">
    <property type="entry name" value="Znr_NADH_PPase"/>
</dbReference>
<feature type="domain" description="Nudix hydrolase" evidence="10">
    <location>
        <begin position="164"/>
        <end position="289"/>
    </location>
</feature>
<dbReference type="PANTHER" id="PTHR42904">
    <property type="entry name" value="NUDIX HYDROLASE, NUDC SUBFAMILY"/>
    <property type="match status" value="1"/>
</dbReference>
<dbReference type="AlphaFoldDB" id="A0A6J6S1B9"/>
<evidence type="ECO:0000256" key="5">
    <source>
        <dbReference type="ARBA" id="ARBA00022723"/>
    </source>
</evidence>
<organism evidence="11">
    <name type="scientific">freshwater metagenome</name>
    <dbReference type="NCBI Taxonomy" id="449393"/>
    <lineage>
        <taxon>unclassified sequences</taxon>
        <taxon>metagenomes</taxon>
        <taxon>ecological metagenomes</taxon>
    </lineage>
</organism>
<dbReference type="CDD" id="cd03429">
    <property type="entry name" value="NUDIX_NADH_pyrophosphatase_Nudt13"/>
    <property type="match status" value="1"/>
</dbReference>
<comment type="catalytic activity">
    <reaction evidence="9">
        <text>a 5'-end NAD(+)-phospho-ribonucleoside in mRNA + H2O = a 5'-end phospho-adenosine-phospho-ribonucleoside in mRNA + beta-nicotinamide D-ribonucleotide + 2 H(+)</text>
        <dbReference type="Rhea" id="RHEA:60876"/>
        <dbReference type="Rhea" id="RHEA-COMP:15698"/>
        <dbReference type="Rhea" id="RHEA-COMP:15719"/>
        <dbReference type="ChEBI" id="CHEBI:14649"/>
        <dbReference type="ChEBI" id="CHEBI:15377"/>
        <dbReference type="ChEBI" id="CHEBI:15378"/>
        <dbReference type="ChEBI" id="CHEBI:144029"/>
        <dbReference type="ChEBI" id="CHEBI:144051"/>
    </reaction>
    <physiologicalReaction direction="left-to-right" evidence="9">
        <dbReference type="Rhea" id="RHEA:60877"/>
    </physiologicalReaction>
</comment>